<accession>A0A0C3DXQ5</accession>
<dbReference type="InterPro" id="IPR004821">
    <property type="entry name" value="Cyt_trans-like"/>
</dbReference>
<dbReference type="Gene3D" id="3.40.50.620">
    <property type="entry name" value="HUPs"/>
    <property type="match status" value="1"/>
</dbReference>
<dbReference type="InParanoid" id="A0A0C3DXQ5"/>
<feature type="domain" description="Cytidyltransferase-like" evidence="1">
    <location>
        <begin position="167"/>
        <end position="316"/>
    </location>
</feature>
<keyword evidence="3" id="KW-1185">Reference proteome</keyword>
<proteinExistence type="predicted"/>
<dbReference type="AlphaFoldDB" id="A0A0C3DXQ5"/>
<dbReference type="PANTHER" id="PTHR10695">
    <property type="entry name" value="DEPHOSPHO-COA KINASE-RELATED"/>
    <property type="match status" value="1"/>
</dbReference>
<reference evidence="2 3" key="1">
    <citation type="submission" date="2014-04" db="EMBL/GenBank/DDBJ databases">
        <authorList>
            <consortium name="DOE Joint Genome Institute"/>
            <person name="Kuo A."/>
            <person name="Kohler A."/>
            <person name="Nagy L.G."/>
            <person name="Floudas D."/>
            <person name="Copeland A."/>
            <person name="Barry K.W."/>
            <person name="Cichocki N."/>
            <person name="Veneault-Fourrey C."/>
            <person name="LaButti K."/>
            <person name="Lindquist E.A."/>
            <person name="Lipzen A."/>
            <person name="Lundell T."/>
            <person name="Morin E."/>
            <person name="Murat C."/>
            <person name="Sun H."/>
            <person name="Tunlid A."/>
            <person name="Henrissat B."/>
            <person name="Grigoriev I.V."/>
            <person name="Hibbett D.S."/>
            <person name="Martin F."/>
            <person name="Nordberg H.P."/>
            <person name="Cantor M.N."/>
            <person name="Hua S.X."/>
        </authorList>
    </citation>
    <scope>NUCLEOTIDE SEQUENCE [LARGE SCALE GENOMIC DNA]</scope>
    <source>
        <strain evidence="2 3">Foug A</strain>
    </source>
</reference>
<dbReference type="EMBL" id="KN822023">
    <property type="protein sequence ID" value="KIM65345.1"/>
    <property type="molecule type" value="Genomic_DNA"/>
</dbReference>
<dbReference type="OrthoDB" id="330671at2759"/>
<reference evidence="3" key="2">
    <citation type="submission" date="2015-01" db="EMBL/GenBank/DDBJ databases">
        <title>Evolutionary Origins and Diversification of the Mycorrhizal Mutualists.</title>
        <authorList>
            <consortium name="DOE Joint Genome Institute"/>
            <consortium name="Mycorrhizal Genomics Consortium"/>
            <person name="Kohler A."/>
            <person name="Kuo A."/>
            <person name="Nagy L.G."/>
            <person name="Floudas D."/>
            <person name="Copeland A."/>
            <person name="Barry K.W."/>
            <person name="Cichocki N."/>
            <person name="Veneault-Fourrey C."/>
            <person name="LaButti K."/>
            <person name="Lindquist E.A."/>
            <person name="Lipzen A."/>
            <person name="Lundell T."/>
            <person name="Morin E."/>
            <person name="Murat C."/>
            <person name="Riley R."/>
            <person name="Ohm R."/>
            <person name="Sun H."/>
            <person name="Tunlid A."/>
            <person name="Henrissat B."/>
            <person name="Grigoriev I.V."/>
            <person name="Hibbett D.S."/>
            <person name="Martin F."/>
        </authorList>
    </citation>
    <scope>NUCLEOTIDE SEQUENCE [LARGE SCALE GENOMIC DNA]</scope>
    <source>
        <strain evidence="3">Foug A</strain>
    </source>
</reference>
<dbReference type="Pfam" id="PF01467">
    <property type="entry name" value="CTP_transf_like"/>
    <property type="match status" value="1"/>
</dbReference>
<dbReference type="GO" id="GO:0015937">
    <property type="term" value="P:coenzyme A biosynthetic process"/>
    <property type="evidence" value="ECO:0007669"/>
    <property type="project" value="TreeGrafter"/>
</dbReference>
<evidence type="ECO:0000313" key="2">
    <source>
        <dbReference type="EMBL" id="KIM65345.1"/>
    </source>
</evidence>
<evidence type="ECO:0000259" key="1">
    <source>
        <dbReference type="Pfam" id="PF01467"/>
    </source>
</evidence>
<dbReference type="GO" id="GO:0004140">
    <property type="term" value="F:dephospho-CoA kinase activity"/>
    <property type="evidence" value="ECO:0007669"/>
    <property type="project" value="TreeGrafter"/>
</dbReference>
<dbReference type="PANTHER" id="PTHR10695:SF46">
    <property type="entry name" value="BIFUNCTIONAL COENZYME A SYNTHASE-RELATED"/>
    <property type="match status" value="1"/>
</dbReference>
<dbReference type="STRING" id="1036808.A0A0C3DXQ5"/>
<dbReference type="InterPro" id="IPR014729">
    <property type="entry name" value="Rossmann-like_a/b/a_fold"/>
</dbReference>
<evidence type="ECO:0000313" key="3">
    <source>
        <dbReference type="Proteomes" id="UP000053989"/>
    </source>
</evidence>
<dbReference type="HOGENOM" id="CLU_035272_0_0_1"/>
<protein>
    <recommendedName>
        <fullName evidence="1">Cytidyltransferase-like domain-containing protein</fullName>
    </recommendedName>
</protein>
<name>A0A0C3DXQ5_9AGAM</name>
<gene>
    <name evidence="2" type="ORF">SCLCIDRAFT_1212514</name>
</gene>
<sequence length="325" mass="36259">MATLKRSLFIATLDSLDTPHYLSPAIGHAAAATTDSLVVILLSPLFDLQVPVPPISRTERWDDIQRILAHVYVQATKVAQDNGRILMDVNVLLRGCEQPLRADLATEAEMCFLVEGENNIPSLPLSIRNLPQTTLPTGDRVSTPLSTNALENHEQDITPRLYPVVALGGTFDHLHAGHKILLSMAAWITEKKLIVGLTDEVLLQRKSYRDLLEPFHTRVEKTRSFLQMFRQDLEYDLVAISDVYGPTGWDPNIQALVVSKETLPGATAIAKERARKGLPALETFVIDVISADSDKLDHEDAELLRQTKMSSTYIREWISKNHSAR</sequence>
<organism evidence="2 3">
    <name type="scientific">Scleroderma citrinum Foug A</name>
    <dbReference type="NCBI Taxonomy" id="1036808"/>
    <lineage>
        <taxon>Eukaryota</taxon>
        <taxon>Fungi</taxon>
        <taxon>Dikarya</taxon>
        <taxon>Basidiomycota</taxon>
        <taxon>Agaricomycotina</taxon>
        <taxon>Agaricomycetes</taxon>
        <taxon>Agaricomycetidae</taxon>
        <taxon>Boletales</taxon>
        <taxon>Sclerodermatineae</taxon>
        <taxon>Sclerodermataceae</taxon>
        <taxon>Scleroderma</taxon>
    </lineage>
</organism>
<dbReference type="CDD" id="cd02164">
    <property type="entry name" value="PPAT_CoAS"/>
    <property type="match status" value="1"/>
</dbReference>
<dbReference type="SUPFAM" id="SSF52374">
    <property type="entry name" value="Nucleotidylyl transferase"/>
    <property type="match status" value="1"/>
</dbReference>
<dbReference type="Proteomes" id="UP000053989">
    <property type="component" value="Unassembled WGS sequence"/>
</dbReference>